<feature type="compositionally biased region" description="Low complexity" evidence="1">
    <location>
        <begin position="232"/>
        <end position="258"/>
    </location>
</feature>
<dbReference type="PANTHER" id="PTHR11695:SF294">
    <property type="entry name" value="RETICULON-4-INTERACTING PROTEIN 1, MITOCHONDRIAL"/>
    <property type="match status" value="1"/>
</dbReference>
<dbReference type="FunFam" id="3.40.50.720:FF:000959">
    <property type="entry name" value="Unplaced genomic scaffold supercont1.208, whole genome shotgun sequence"/>
    <property type="match status" value="1"/>
</dbReference>
<evidence type="ECO:0000313" key="2">
    <source>
        <dbReference type="EMBL" id="AAW40687.1"/>
    </source>
</evidence>
<feature type="compositionally biased region" description="Low complexity" evidence="1">
    <location>
        <begin position="605"/>
        <end position="633"/>
    </location>
</feature>
<dbReference type="Gene3D" id="3.40.50.720">
    <property type="entry name" value="NAD(P)-binding Rossmann-like Domain"/>
    <property type="match status" value="1"/>
</dbReference>
<dbReference type="InParanoid" id="Q5KPT3"/>
<dbReference type="Proteomes" id="UP000002149">
    <property type="component" value="Chromosome 1"/>
</dbReference>
<feature type="compositionally biased region" description="Gly residues" evidence="1">
    <location>
        <begin position="481"/>
        <end position="492"/>
    </location>
</feature>
<keyword evidence="3" id="KW-1185">Reference proteome</keyword>
<feature type="region of interest" description="Disordered" evidence="1">
    <location>
        <begin position="1"/>
        <end position="34"/>
    </location>
</feature>
<sequence length="1286" mass="136423">MPKPTFIQTVLRKPARSYADPNAPPPWSDSYRDADRYPASAASRYAPVDDYRPAYAHSHICHQDAGPSRRVSRAPSSVVSASAASDTSFRTTRFPKPSGKATHHVVLRNGEIVHAPVGESVSEIGTASAAPSVRSSRRKEKPPPPVQAQPGNVPAKTTKKRKPKPVIDRSDSSLCSTPPALHSRLSETSSASSSPLVPISPVAPTLPRVTQSAAEKQLKAAKQPTRPPISVPANAPTALLTPPASRQSTPSSSSQSVTPPTPIPPKIELVQQVSNSDSDSEVFYTPRSSFSFSFDAAAPVAIDAPLPEPIETPRAVDMAEPMLDPVVTPKPRPKTEILLGAPVFNLLPPTPAPIPDPISTPFHSQPTSPIDRSALHPDHLPHTTSRPTLAPRVINPPRNTAEQPPPLPSKDDEDMESASGQAGSDDEEESARQPHRRAGGSRTPKSSSRPCSRAQSIRSSSRRSHNAFEGISRSTSEASFGSGGGGGGGRDGASGASRASSIVAGFGKGGWAAAAASTGSRSGATTPVMYLPPNGTTGWEGFPPTPAGASNSPPRRQSKFTPLPAASLPSFDKLINSPSLAGGSIHSPSNASANGGNVPQALYDPSVSASVSASASVPVSYSSPSEYSQGSASDNLPLPSRSYAPKLYSSETRQSSSSSRLSEADADGQEDNRQGLNTTRSELQRPEAPVYPPRTPSPLPPSSSSPGRLSQSSRPTSPSLLTSESTWRPPQSQSQSQSPIPTRPTTPRAGFEPPSFLDPDILTILPEMTPQDSERLYRSSPPPERSRSRLSMYHDNGGGHLSHSRKSSIFRGSRSEVGHGPTAGHVHGGSEAGEEDDGLAELPLPSMIKRSKSAAGYRFTGGSKWEGSSYGDGMLMESHGRDQESAPGYTNLILPLGAYKQSNPAKSAPDLDARILGLPHATMASITLHSTFDHHNATPAHLRDQLPPLVEFSSHSKPPGKTGKNQVLVQVYAVAVDQVDVRAVDEKGRGDVGKYVPGRSFVGRALVVGTDEKEVVRGDVVMGLLDIRKSGALAEYILVDRRRVSRAPFPTLLTLEQLSILPLQGIAAARCVRGSLNRQFRAIIINAHTGIAALVCQVMSRAGVYVTAIVPGGDDSHEAHQKCIENGAKGVLMGSPAAVMINLEENGYDFVFDTQGGQRVYDTAKRALKSGGKLVSTKRPETTLNRVPPHLASRPSGIKTLRTVFGSKRKDSKFIAFEYVSPIGSGEPEIDASGMDCRDVMEEPCMATFRPVLEGENAVVPFERGADVFKRQGWDECGVRVVRIIN</sequence>
<feature type="region of interest" description="Disordered" evidence="1">
    <location>
        <begin position="344"/>
        <end position="498"/>
    </location>
</feature>
<dbReference type="SUPFAM" id="SSF51735">
    <property type="entry name" value="NAD(P)-binding Rossmann-fold domains"/>
    <property type="match status" value="1"/>
</dbReference>
<dbReference type="OrthoDB" id="201656at2759"/>
<feature type="compositionally biased region" description="Polar residues" evidence="1">
    <location>
        <begin position="586"/>
        <end position="597"/>
    </location>
</feature>
<dbReference type="RefSeq" id="XP_566506.1">
    <property type="nucleotide sequence ID" value="XM_566506.2"/>
</dbReference>
<dbReference type="PANTHER" id="PTHR11695">
    <property type="entry name" value="ALCOHOL DEHYDROGENASE RELATED"/>
    <property type="match status" value="1"/>
</dbReference>
<dbReference type="Gene3D" id="3.90.180.10">
    <property type="entry name" value="Medium-chain alcohol dehydrogenases, catalytic domain"/>
    <property type="match status" value="1"/>
</dbReference>
<feature type="compositionally biased region" description="Low complexity" evidence="1">
    <location>
        <begin position="181"/>
        <end position="200"/>
    </location>
</feature>
<feature type="region of interest" description="Disordered" evidence="1">
    <location>
        <begin position="59"/>
        <end position="103"/>
    </location>
</feature>
<dbReference type="SUPFAM" id="SSF50129">
    <property type="entry name" value="GroES-like"/>
    <property type="match status" value="1"/>
</dbReference>
<feature type="region of interest" description="Disordered" evidence="1">
    <location>
        <begin position="510"/>
        <end position="838"/>
    </location>
</feature>
<dbReference type="VEuPathDB" id="FungiDB:CNA01620"/>
<dbReference type="InterPro" id="IPR036291">
    <property type="entry name" value="NAD(P)-bd_dom_sf"/>
</dbReference>
<dbReference type="KEGG" id="cne:CNA01620"/>
<dbReference type="eggNOG" id="ENOG502SBC8">
    <property type="taxonomic scope" value="Eukaryota"/>
</dbReference>
<feature type="compositionally biased region" description="Pro residues" evidence="1">
    <location>
        <begin position="689"/>
        <end position="703"/>
    </location>
</feature>
<dbReference type="InterPro" id="IPR050700">
    <property type="entry name" value="YIM1/Zinc_Alcohol_DH_Fams"/>
</dbReference>
<feature type="compositionally biased region" description="Low complexity" evidence="1">
    <location>
        <begin position="73"/>
        <end position="85"/>
    </location>
</feature>
<protein>
    <submittedName>
        <fullName evidence="2">Conserved expressed protein</fullName>
    </submittedName>
</protein>
<gene>
    <name evidence="2" type="ordered locus">CNA01620</name>
</gene>
<dbReference type="InterPro" id="IPR011032">
    <property type="entry name" value="GroES-like_sf"/>
</dbReference>
<dbReference type="HOGENOM" id="CLU_269159_0_0_1"/>
<dbReference type="PaxDb" id="214684-Q5KPT3"/>
<feature type="compositionally biased region" description="Low complexity" evidence="1">
    <location>
        <begin position="649"/>
        <end position="661"/>
    </location>
</feature>
<feature type="region of interest" description="Disordered" evidence="1">
    <location>
        <begin position="118"/>
        <end position="265"/>
    </location>
</feature>
<dbReference type="GO" id="GO:0005739">
    <property type="term" value="C:mitochondrion"/>
    <property type="evidence" value="ECO:0000318"/>
    <property type="project" value="GO_Central"/>
</dbReference>
<name>Q5KPT3_CRYD1</name>
<feature type="compositionally biased region" description="Low complexity" evidence="1">
    <location>
        <begin position="704"/>
        <end position="748"/>
    </location>
</feature>
<reference evidence="2 3" key="1">
    <citation type="journal article" date="2005" name="Science">
        <title>The genome of the basidiomycetous yeast and human pathogen Cryptococcus neoformans.</title>
        <authorList>
            <person name="Loftus B.J."/>
            <person name="Fung E."/>
            <person name="Roncaglia P."/>
            <person name="Rowley D."/>
            <person name="Amedeo P."/>
            <person name="Bruno D."/>
            <person name="Vamathevan J."/>
            <person name="Miranda M."/>
            <person name="Anderson I.J."/>
            <person name="Fraser J.A."/>
            <person name="Allen J.E."/>
            <person name="Bosdet I.E."/>
            <person name="Brent M.R."/>
            <person name="Chiu R."/>
            <person name="Doering T.L."/>
            <person name="Donlin M.J."/>
            <person name="D'Souza C.A."/>
            <person name="Fox D.S."/>
            <person name="Grinberg V."/>
            <person name="Fu J."/>
            <person name="Fukushima M."/>
            <person name="Haas B.J."/>
            <person name="Huang J.C."/>
            <person name="Janbon G."/>
            <person name="Jones S.J."/>
            <person name="Koo H.L."/>
            <person name="Krzywinski M.I."/>
            <person name="Kwon-Chung J.K."/>
            <person name="Lengeler K.B."/>
            <person name="Maiti R."/>
            <person name="Marra M.A."/>
            <person name="Marra R.E."/>
            <person name="Mathewson C.A."/>
            <person name="Mitchell T.G."/>
            <person name="Pertea M."/>
            <person name="Riggs F.R."/>
            <person name="Salzberg S.L."/>
            <person name="Schein J.E."/>
            <person name="Shvartsbeyn A."/>
            <person name="Shin H."/>
            <person name="Shumway M."/>
            <person name="Specht C.A."/>
            <person name="Suh B.B."/>
            <person name="Tenney A."/>
            <person name="Utterback T.R."/>
            <person name="Wickes B.L."/>
            <person name="Wortman J.R."/>
            <person name="Wye N.H."/>
            <person name="Kronstad J.W."/>
            <person name="Lodge J.K."/>
            <person name="Heitman J."/>
            <person name="Davis R.W."/>
            <person name="Fraser C.M."/>
            <person name="Hyman R.W."/>
        </authorList>
    </citation>
    <scope>NUCLEOTIDE SEQUENCE [LARGE SCALE GENOMIC DNA]</scope>
    <source>
        <strain evidence="3">JEC21 / ATCC MYA-565</strain>
    </source>
</reference>
<dbReference type="GeneID" id="3253886"/>
<proteinExistence type="predicted"/>
<accession>Q5KPT3</accession>
<dbReference type="FunFam" id="3.90.180.10:FF:000081">
    <property type="entry name" value="Unplaced genomic scaffold supercont1.1, whole genome shotgun sequence"/>
    <property type="match status" value="1"/>
</dbReference>
<dbReference type="OMA" id="SHMAPSY"/>
<feature type="compositionally biased region" description="Low complexity" evidence="1">
    <location>
        <begin position="510"/>
        <end position="526"/>
    </location>
</feature>
<dbReference type="EMBL" id="AE017341">
    <property type="protein sequence ID" value="AAW40687.1"/>
    <property type="molecule type" value="Genomic_DNA"/>
</dbReference>
<evidence type="ECO:0000256" key="1">
    <source>
        <dbReference type="SAM" id="MobiDB-lite"/>
    </source>
</evidence>
<feature type="compositionally biased region" description="Pro residues" evidence="1">
    <location>
        <begin position="348"/>
        <end position="358"/>
    </location>
</feature>
<evidence type="ECO:0000313" key="3">
    <source>
        <dbReference type="Proteomes" id="UP000002149"/>
    </source>
</evidence>
<organism evidence="2 3">
    <name type="scientific">Cryptococcus deneoformans (strain JEC21 / ATCC MYA-565)</name>
    <name type="common">Cryptococcus neoformans var. neoformans serotype D</name>
    <dbReference type="NCBI Taxonomy" id="214684"/>
    <lineage>
        <taxon>Eukaryota</taxon>
        <taxon>Fungi</taxon>
        <taxon>Dikarya</taxon>
        <taxon>Basidiomycota</taxon>
        <taxon>Agaricomycotina</taxon>
        <taxon>Tremellomycetes</taxon>
        <taxon>Tremellales</taxon>
        <taxon>Cryptococcaceae</taxon>
        <taxon>Cryptococcus</taxon>
        <taxon>Cryptococcus neoformans species complex</taxon>
    </lineage>
</organism>